<dbReference type="NCBIfam" id="NF005155">
    <property type="entry name" value="PRK06635.1-4"/>
    <property type="match status" value="1"/>
</dbReference>
<proteinExistence type="inferred from homology"/>
<dbReference type="InterPro" id="IPR045865">
    <property type="entry name" value="ACT-like_dom_sf"/>
</dbReference>
<gene>
    <name evidence="16" type="ORF">FJY68_12650</name>
</gene>
<dbReference type="InterPro" id="IPR005260">
    <property type="entry name" value="Asp_kin_monofn"/>
</dbReference>
<evidence type="ECO:0000313" key="16">
    <source>
        <dbReference type="EMBL" id="MBM3332674.1"/>
    </source>
</evidence>
<evidence type="ECO:0000256" key="6">
    <source>
        <dbReference type="ARBA" id="ARBA00022679"/>
    </source>
</evidence>
<feature type="domain" description="Aspartate/glutamate/uridylate kinase" evidence="15">
    <location>
        <begin position="3"/>
        <end position="229"/>
    </location>
</feature>
<comment type="catalytic activity">
    <reaction evidence="11 13">
        <text>L-aspartate + ATP = 4-phospho-L-aspartate + ADP</text>
        <dbReference type="Rhea" id="RHEA:23776"/>
        <dbReference type="ChEBI" id="CHEBI:29991"/>
        <dbReference type="ChEBI" id="CHEBI:30616"/>
        <dbReference type="ChEBI" id="CHEBI:57535"/>
        <dbReference type="ChEBI" id="CHEBI:456216"/>
        <dbReference type="EC" id="2.7.2.4"/>
    </reaction>
</comment>
<dbReference type="PIRSF" id="PIRSF000726">
    <property type="entry name" value="Asp_kin"/>
    <property type="match status" value="1"/>
</dbReference>
<sequence>MPLVVQKYGGSSVADIEGIRRVARRVVATRAAGNRVVVVVSAMGHTTDALTKLAHEIMPSPQRRELDMLLTAGEREAMALVSLAILSEGLEAVSFTGSQVGIITDRFHSDARIEEIRGDRLRRALRGKVIPIVAGFQGVSPEREITTLGRGGSDVTAVALAAALGAERCELYKDVDGVFTENPSEFPGVRLVPGLSFEELAELAGSGSEVIHPRACALAAKYRVRLSIRSSFNDKRGTTVAKLEKMEKAFVRAMTHNHKLVRLSLVDVPKKEKCLHQVVTQLAAARVPVVFFNHGVVHGDRFDLSYIVPEASLPAARTILGKLAKQVRADRLEVKDSLCSVSVVGPGVGSDPEILSGTLDTLHRVGVHLDAFSTSETRLSCFMDRKDLRLAGAALLARFRLKR</sequence>
<dbReference type="PANTHER" id="PTHR21499:SF3">
    <property type="entry name" value="ASPARTOKINASE"/>
    <property type="match status" value="1"/>
</dbReference>
<evidence type="ECO:0000256" key="9">
    <source>
        <dbReference type="ARBA" id="ARBA00022840"/>
    </source>
</evidence>
<name>A0A937XHM9_UNCW3</name>
<dbReference type="Gene3D" id="3.40.1160.10">
    <property type="entry name" value="Acetylglutamate kinase-like"/>
    <property type="match status" value="1"/>
</dbReference>
<dbReference type="GO" id="GO:0005829">
    <property type="term" value="C:cytosol"/>
    <property type="evidence" value="ECO:0007669"/>
    <property type="project" value="TreeGrafter"/>
</dbReference>
<dbReference type="InterPro" id="IPR036393">
    <property type="entry name" value="AceGlu_kinase-like_sf"/>
</dbReference>
<dbReference type="Proteomes" id="UP000779900">
    <property type="component" value="Unassembled WGS sequence"/>
</dbReference>
<comment type="pathway">
    <text evidence="3 14">Amino-acid biosynthesis; L-threonine biosynthesis; L-threonine from L-aspartate: step 1/5.</text>
</comment>
<evidence type="ECO:0000256" key="1">
    <source>
        <dbReference type="ARBA" id="ARBA00004766"/>
    </source>
</evidence>
<feature type="binding site" evidence="12">
    <location>
        <position position="47"/>
    </location>
    <ligand>
        <name>substrate</name>
    </ligand>
</feature>
<dbReference type="InterPro" id="IPR041740">
    <property type="entry name" value="AKii-LysC-BS"/>
</dbReference>
<comment type="caution">
    <text evidence="16">The sequence shown here is derived from an EMBL/GenBank/DDBJ whole genome shotgun (WGS) entry which is preliminary data.</text>
</comment>
<evidence type="ECO:0000256" key="8">
    <source>
        <dbReference type="ARBA" id="ARBA00022777"/>
    </source>
</evidence>
<dbReference type="EC" id="2.7.2.4" evidence="13"/>
<accession>A0A937XHM9</accession>
<keyword evidence="10" id="KW-0457">Lysine biosynthesis</keyword>
<evidence type="ECO:0000259" key="15">
    <source>
        <dbReference type="Pfam" id="PF00696"/>
    </source>
</evidence>
<evidence type="ECO:0000256" key="13">
    <source>
        <dbReference type="RuleBase" id="RU003448"/>
    </source>
</evidence>
<dbReference type="NCBIfam" id="NF005154">
    <property type="entry name" value="PRK06635.1-2"/>
    <property type="match status" value="1"/>
</dbReference>
<dbReference type="AlphaFoldDB" id="A0A937XHM9"/>
<dbReference type="SUPFAM" id="SSF55021">
    <property type="entry name" value="ACT-like"/>
    <property type="match status" value="1"/>
</dbReference>
<dbReference type="InterPro" id="IPR018042">
    <property type="entry name" value="Aspartate_kinase_CS"/>
</dbReference>
<evidence type="ECO:0000256" key="11">
    <source>
        <dbReference type="ARBA" id="ARBA00047872"/>
    </source>
</evidence>
<dbReference type="NCBIfam" id="TIGR00657">
    <property type="entry name" value="asp_kinases"/>
    <property type="match status" value="1"/>
</dbReference>
<dbReference type="GO" id="GO:0005524">
    <property type="term" value="F:ATP binding"/>
    <property type="evidence" value="ECO:0007669"/>
    <property type="project" value="UniProtKB-KW"/>
</dbReference>
<dbReference type="InterPro" id="IPR001048">
    <property type="entry name" value="Asp/Glu/Uridylate_kinase"/>
</dbReference>
<keyword evidence="7 12" id="KW-0547">Nucleotide-binding</keyword>
<evidence type="ECO:0000256" key="7">
    <source>
        <dbReference type="ARBA" id="ARBA00022741"/>
    </source>
</evidence>
<keyword evidence="8 13" id="KW-0418">Kinase</keyword>
<evidence type="ECO:0000256" key="3">
    <source>
        <dbReference type="ARBA" id="ARBA00005139"/>
    </source>
</evidence>
<evidence type="ECO:0000256" key="5">
    <source>
        <dbReference type="ARBA" id="ARBA00022605"/>
    </source>
</evidence>
<comment type="pathway">
    <text evidence="2 14">Amino-acid biosynthesis; L-methionine biosynthesis via de novo pathway; L-homoserine from L-aspartate: step 1/3.</text>
</comment>
<evidence type="ECO:0000256" key="4">
    <source>
        <dbReference type="ARBA" id="ARBA00010122"/>
    </source>
</evidence>
<dbReference type="GO" id="GO:0004072">
    <property type="term" value="F:aspartate kinase activity"/>
    <property type="evidence" value="ECO:0007669"/>
    <property type="project" value="UniProtKB-EC"/>
</dbReference>
<evidence type="ECO:0000256" key="2">
    <source>
        <dbReference type="ARBA" id="ARBA00004986"/>
    </source>
</evidence>
<dbReference type="SUPFAM" id="SSF53633">
    <property type="entry name" value="Carbamate kinase-like"/>
    <property type="match status" value="1"/>
</dbReference>
<comment type="similarity">
    <text evidence="4 13">Belongs to the aspartokinase family.</text>
</comment>
<evidence type="ECO:0000256" key="12">
    <source>
        <dbReference type="PIRSR" id="PIRSR000726-1"/>
    </source>
</evidence>
<dbReference type="GO" id="GO:0009089">
    <property type="term" value="P:lysine biosynthetic process via diaminopimelate"/>
    <property type="evidence" value="ECO:0007669"/>
    <property type="project" value="InterPro"/>
</dbReference>
<evidence type="ECO:0000256" key="14">
    <source>
        <dbReference type="RuleBase" id="RU004249"/>
    </source>
</evidence>
<dbReference type="EMBL" id="VGIR01000116">
    <property type="protein sequence ID" value="MBM3332674.1"/>
    <property type="molecule type" value="Genomic_DNA"/>
</dbReference>
<dbReference type="Pfam" id="PF00696">
    <property type="entry name" value="AA_kinase"/>
    <property type="match status" value="1"/>
</dbReference>
<dbReference type="PANTHER" id="PTHR21499">
    <property type="entry name" value="ASPARTATE KINASE"/>
    <property type="match status" value="1"/>
</dbReference>
<dbReference type="GO" id="GO:0009090">
    <property type="term" value="P:homoserine biosynthetic process"/>
    <property type="evidence" value="ECO:0007669"/>
    <property type="project" value="TreeGrafter"/>
</dbReference>
<reference evidence="16" key="1">
    <citation type="submission" date="2019-03" db="EMBL/GenBank/DDBJ databases">
        <title>Lake Tanganyika Metagenome-Assembled Genomes (MAGs).</title>
        <authorList>
            <person name="Tran P."/>
        </authorList>
    </citation>
    <scope>NUCLEOTIDE SEQUENCE</scope>
    <source>
        <strain evidence="16">K_DeepCast_150m_m2_040</strain>
    </source>
</reference>
<dbReference type="FunFam" id="3.40.1160.10:FF:000002">
    <property type="entry name" value="Aspartokinase"/>
    <property type="match status" value="1"/>
</dbReference>
<dbReference type="InterPro" id="IPR001341">
    <property type="entry name" value="Asp_kinase"/>
</dbReference>
<dbReference type="PROSITE" id="PS00324">
    <property type="entry name" value="ASPARTOKINASE"/>
    <property type="match status" value="1"/>
</dbReference>
<dbReference type="Gene3D" id="3.30.2130.10">
    <property type="entry name" value="VC0802-like"/>
    <property type="match status" value="1"/>
</dbReference>
<organism evidence="16 17">
    <name type="scientific">candidate division WOR-3 bacterium</name>
    <dbReference type="NCBI Taxonomy" id="2052148"/>
    <lineage>
        <taxon>Bacteria</taxon>
        <taxon>Bacteria division WOR-3</taxon>
    </lineage>
</organism>
<evidence type="ECO:0000313" key="17">
    <source>
        <dbReference type="Proteomes" id="UP000779900"/>
    </source>
</evidence>
<protein>
    <recommendedName>
        <fullName evidence="13">Aspartokinase</fullName>
        <ecNumber evidence="13">2.7.2.4</ecNumber>
    </recommendedName>
</protein>
<evidence type="ECO:0000256" key="10">
    <source>
        <dbReference type="ARBA" id="ARBA00023154"/>
    </source>
</evidence>
<comment type="pathway">
    <text evidence="1 14">Amino-acid biosynthesis; L-lysine biosynthesis via DAP pathway; (S)-tetrahydrodipicolinate from L-aspartate: step 1/4.</text>
</comment>
<feature type="binding site" evidence="12">
    <location>
        <position position="74"/>
    </location>
    <ligand>
        <name>substrate</name>
    </ligand>
</feature>
<keyword evidence="5 14" id="KW-0028">Amino-acid biosynthesis</keyword>
<keyword evidence="6 13" id="KW-0808">Transferase</keyword>
<dbReference type="CDD" id="cd04261">
    <property type="entry name" value="AAK_AKii-LysC-BS"/>
    <property type="match status" value="1"/>
</dbReference>
<feature type="binding site" evidence="12">
    <location>
        <begin position="7"/>
        <end position="10"/>
    </location>
    <ligand>
        <name>ATP</name>
        <dbReference type="ChEBI" id="CHEBI:30616"/>
    </ligand>
</feature>
<keyword evidence="9 12" id="KW-0067">ATP-binding</keyword>